<name>A0ABN2TMW0_9MICO</name>
<sequence>MWARLDTPLPGREDAGEPVRALAYTDLVGTPEVGDALVLNVSALARGLGTGGFALVVALPEALPADPAPGPGHLVKDRYSPTQTMVLGIDDQESEHHGVLARARSIEEMPVVVADLHSALPAVLAGLRAEAPDARVVYVMTDGAALPLPFSRAVAGLKEAGWLTGTITVGQAWGGDHEAVTVHSALLAAKHVLGADVVVVSQGPGNLGTGTPFGFSGMVVGDHLNAVGALEGVPVALPRMSNADLRGRHAGISHHTLTAVGRGALVTCRVPLPDFSTLADAERAQCAADPVEIVDLVRAQKAALAHHAFAEIDLTGLWEALGASPVTLSTMGRGLTEDPASFLAAAATGRYVATLLGD</sequence>
<proteinExistence type="predicted"/>
<dbReference type="EMBL" id="BAAANO010000035">
    <property type="protein sequence ID" value="GAA2014403.1"/>
    <property type="molecule type" value="Genomic_DNA"/>
</dbReference>
<protein>
    <submittedName>
        <fullName evidence="1">DUF3866 family protein</fullName>
    </submittedName>
</protein>
<evidence type="ECO:0000313" key="1">
    <source>
        <dbReference type="EMBL" id="GAA2014403.1"/>
    </source>
</evidence>
<keyword evidence="2" id="KW-1185">Reference proteome</keyword>
<evidence type="ECO:0000313" key="2">
    <source>
        <dbReference type="Proteomes" id="UP001500755"/>
    </source>
</evidence>
<comment type="caution">
    <text evidence="1">The sequence shown here is derived from an EMBL/GenBank/DDBJ whole genome shotgun (WGS) entry which is preliminary data.</text>
</comment>
<organism evidence="1 2">
    <name type="scientific">Brevibacterium samyangense</name>
    <dbReference type="NCBI Taxonomy" id="366888"/>
    <lineage>
        <taxon>Bacteria</taxon>
        <taxon>Bacillati</taxon>
        <taxon>Actinomycetota</taxon>
        <taxon>Actinomycetes</taxon>
        <taxon>Micrococcales</taxon>
        <taxon>Brevibacteriaceae</taxon>
        <taxon>Brevibacterium</taxon>
    </lineage>
</organism>
<reference evidence="1 2" key="1">
    <citation type="journal article" date="2019" name="Int. J. Syst. Evol. Microbiol.">
        <title>The Global Catalogue of Microorganisms (GCM) 10K type strain sequencing project: providing services to taxonomists for standard genome sequencing and annotation.</title>
        <authorList>
            <consortium name="The Broad Institute Genomics Platform"/>
            <consortium name="The Broad Institute Genome Sequencing Center for Infectious Disease"/>
            <person name="Wu L."/>
            <person name="Ma J."/>
        </authorList>
    </citation>
    <scope>NUCLEOTIDE SEQUENCE [LARGE SCALE GENOMIC DNA]</scope>
    <source>
        <strain evidence="1 2">JCM 14546</strain>
    </source>
</reference>
<gene>
    <name evidence="1" type="ORF">GCM10009755_27670</name>
</gene>
<dbReference type="InterPro" id="IPR024479">
    <property type="entry name" value="DUF3866"/>
</dbReference>
<accession>A0ABN2TMW0</accession>
<dbReference type="Pfam" id="PF12982">
    <property type="entry name" value="DUF3866"/>
    <property type="match status" value="1"/>
</dbReference>
<dbReference type="Proteomes" id="UP001500755">
    <property type="component" value="Unassembled WGS sequence"/>
</dbReference>